<keyword evidence="4 6" id="KW-0472">Membrane</keyword>
<evidence type="ECO:0000256" key="4">
    <source>
        <dbReference type="ARBA" id="ARBA00023136"/>
    </source>
</evidence>
<keyword evidence="2 6" id="KW-0812">Transmembrane</keyword>
<name>A0A2Z5ZIW1_9PROT</name>
<dbReference type="PANTHER" id="PTHR30168">
    <property type="entry name" value="PUTATIVE MEMBRANE PROTEIN YPFJ"/>
    <property type="match status" value="1"/>
</dbReference>
<dbReference type="PANTHER" id="PTHR30168:SF0">
    <property type="entry name" value="INNER MEMBRANE PROTEIN"/>
    <property type="match status" value="1"/>
</dbReference>
<proteinExistence type="predicted"/>
<evidence type="ECO:0000256" key="1">
    <source>
        <dbReference type="ARBA" id="ARBA00004167"/>
    </source>
</evidence>
<feature type="transmembrane region" description="Helical" evidence="6">
    <location>
        <begin position="35"/>
        <end position="54"/>
    </location>
</feature>
<dbReference type="AlphaFoldDB" id="A0A2Z5ZIW1"/>
<evidence type="ECO:0000313" key="7">
    <source>
        <dbReference type="EMBL" id="BBC80436.1"/>
    </source>
</evidence>
<comment type="subcellular location">
    <subcellularLocation>
        <location evidence="1">Membrane</location>
        <topology evidence="1">Single-pass membrane protein</topology>
    </subcellularLocation>
</comment>
<keyword evidence="3 6" id="KW-1133">Transmembrane helix</keyword>
<dbReference type="EMBL" id="AP018515">
    <property type="protein sequence ID" value="BBC80436.1"/>
    <property type="molecule type" value="Genomic_DNA"/>
</dbReference>
<reference evidence="7 8" key="1">
    <citation type="submission" date="2018-02" db="EMBL/GenBank/DDBJ databases">
        <title>Acetobacter orientalis genome.</title>
        <authorList>
            <person name="Nakashima N."/>
            <person name="Tamura T."/>
        </authorList>
    </citation>
    <scope>NUCLEOTIDE SEQUENCE [LARGE SCALE GENOMIC DNA]</scope>
    <source>
        <strain evidence="7 8">FAN1</strain>
    </source>
</reference>
<accession>A0A2Z5ZIW1</accession>
<evidence type="ECO:0000256" key="2">
    <source>
        <dbReference type="ARBA" id="ARBA00022692"/>
    </source>
</evidence>
<gene>
    <name evidence="7" type="ORF">AcetOrient_orf03116</name>
</gene>
<dbReference type="KEGG" id="aot:AcetOri_orf03116"/>
<dbReference type="Proteomes" id="UP000270034">
    <property type="component" value="Chromosome"/>
</dbReference>
<evidence type="ECO:0000256" key="6">
    <source>
        <dbReference type="SAM" id="Phobius"/>
    </source>
</evidence>
<dbReference type="GO" id="GO:0016020">
    <property type="term" value="C:membrane"/>
    <property type="evidence" value="ECO:0007669"/>
    <property type="project" value="UniProtKB-SubCell"/>
</dbReference>
<sequence>MLHKVENTMRLGDERESDNVDDQRGSGGGGGRSPIRIGSIGGLILVLGALYFGVDPRLVMGLLDGGSSSGVVSTQSNQGLVPQNDSQKRFISQILASTEDTWGAYFKQMGRTYHDPRLVLFTGGIQSACGYAQTSVGPFYCPADHKVYLDLAFFQELQNRLGAGGDFAKAYVVAHEVGHHVQNELGIMAQVENGQSGAPDKGASGSSVRLELQADCFAGIWAKRANDAKSILQNGDIEQGMNAAAAVGDDRLQKQAQGYVVPDSFTHGTSAQRVEWFSRGFSSGDIQQCNTFAAPSL</sequence>
<feature type="compositionally biased region" description="Basic and acidic residues" evidence="5">
    <location>
        <begin position="1"/>
        <end position="24"/>
    </location>
</feature>
<feature type="region of interest" description="Disordered" evidence="5">
    <location>
        <begin position="1"/>
        <end position="33"/>
    </location>
</feature>
<dbReference type="SUPFAM" id="SSF55486">
    <property type="entry name" value="Metalloproteases ('zincins'), catalytic domain"/>
    <property type="match status" value="1"/>
</dbReference>
<dbReference type="Pfam" id="PF04228">
    <property type="entry name" value="Zn_peptidase"/>
    <property type="match status" value="1"/>
</dbReference>
<evidence type="ECO:0000256" key="3">
    <source>
        <dbReference type="ARBA" id="ARBA00022989"/>
    </source>
</evidence>
<evidence type="ECO:0000256" key="5">
    <source>
        <dbReference type="SAM" id="MobiDB-lite"/>
    </source>
</evidence>
<evidence type="ECO:0000313" key="8">
    <source>
        <dbReference type="Proteomes" id="UP000270034"/>
    </source>
</evidence>
<dbReference type="InterPro" id="IPR007343">
    <property type="entry name" value="Uncharacterised_pept_Zn_put"/>
</dbReference>
<organism evidence="7 8">
    <name type="scientific">Acetobacter orientalis</name>
    <dbReference type="NCBI Taxonomy" id="146474"/>
    <lineage>
        <taxon>Bacteria</taxon>
        <taxon>Pseudomonadati</taxon>
        <taxon>Pseudomonadota</taxon>
        <taxon>Alphaproteobacteria</taxon>
        <taxon>Acetobacterales</taxon>
        <taxon>Acetobacteraceae</taxon>
        <taxon>Acetobacter</taxon>
    </lineage>
</organism>
<protein>
    <submittedName>
        <fullName evidence="7">Membrane protein</fullName>
    </submittedName>
</protein>